<dbReference type="PANTHER" id="PTHR43300:SF7">
    <property type="entry name" value="UDP-N-ACETYLBACILLOSAMINE N-ACETYLTRANSFERASE"/>
    <property type="match status" value="1"/>
</dbReference>
<evidence type="ECO:0000256" key="4">
    <source>
        <dbReference type="ARBA" id="ARBA00023315"/>
    </source>
</evidence>
<comment type="caution">
    <text evidence="6">The sequence shown here is derived from an EMBL/GenBank/DDBJ whole genome shotgun (WGS) entry which is preliminary data.</text>
</comment>
<dbReference type="PANTHER" id="PTHR43300">
    <property type="entry name" value="ACETYLTRANSFERASE"/>
    <property type="match status" value="1"/>
</dbReference>
<feature type="active site" description="Proton acceptor" evidence="5">
    <location>
        <position position="159"/>
    </location>
</feature>
<keyword evidence="7" id="KW-1185">Reference proteome</keyword>
<dbReference type="AlphaFoldDB" id="A0A941DH94"/>
<evidence type="ECO:0000256" key="5">
    <source>
        <dbReference type="PIRSR" id="PIRSR620019-1"/>
    </source>
</evidence>
<sequence length="234" mass="24947">MPHIMTMPANPLNHVLVIFGASNILSDLFDCAFANGLGIKKIVLHMPEPEGDRDRPLKDRIQSWAAFGVVPEIISIDAFQPEPGEMYLLGPTTPERIKIVESLEKKFTLEYTVLIHPQAYVSPLANLSPGVFIGAKSVIGPGVSLHNHVFINRGVTIGHDTEVGAYSRIQPGSNIGGLSKIGHSVTVGMGASLLERLMIGDRAFIAAGAVVTSDVASSSLMVGVPAKFKKLVSS</sequence>
<dbReference type="EMBL" id="JAGSPM010000007">
    <property type="protein sequence ID" value="MBR7747540.1"/>
    <property type="molecule type" value="Genomic_DNA"/>
</dbReference>
<accession>A0A941DH94</accession>
<dbReference type="SUPFAM" id="SSF51161">
    <property type="entry name" value="Trimeric LpxA-like enzymes"/>
    <property type="match status" value="1"/>
</dbReference>
<organism evidence="6 7">
    <name type="scientific">Undibacterium baiyunense</name>
    <dbReference type="NCBI Taxonomy" id="2828731"/>
    <lineage>
        <taxon>Bacteria</taxon>
        <taxon>Pseudomonadati</taxon>
        <taxon>Pseudomonadota</taxon>
        <taxon>Betaproteobacteria</taxon>
        <taxon>Burkholderiales</taxon>
        <taxon>Oxalobacteraceae</taxon>
        <taxon>Undibacterium</taxon>
    </lineage>
</organism>
<proteinExistence type="inferred from homology"/>
<dbReference type="InterPro" id="IPR001451">
    <property type="entry name" value="Hexapep"/>
</dbReference>
<dbReference type="Gene3D" id="2.160.10.10">
    <property type="entry name" value="Hexapeptide repeat proteins"/>
    <property type="match status" value="1"/>
</dbReference>
<dbReference type="RefSeq" id="WP_212684926.1">
    <property type="nucleotide sequence ID" value="NZ_JAGSPM010000007.1"/>
</dbReference>
<evidence type="ECO:0000256" key="3">
    <source>
        <dbReference type="ARBA" id="ARBA00022737"/>
    </source>
</evidence>
<dbReference type="InterPro" id="IPR020019">
    <property type="entry name" value="AcTrfase_PglD-like"/>
</dbReference>
<comment type="similarity">
    <text evidence="1">Belongs to the transferase hexapeptide repeat family.</text>
</comment>
<dbReference type="Proteomes" id="UP000680158">
    <property type="component" value="Unassembled WGS sequence"/>
</dbReference>
<name>A0A941DH94_9BURK</name>
<dbReference type="GO" id="GO:0016746">
    <property type="term" value="F:acyltransferase activity"/>
    <property type="evidence" value="ECO:0007669"/>
    <property type="project" value="UniProtKB-KW"/>
</dbReference>
<dbReference type="CDD" id="cd03360">
    <property type="entry name" value="LbH_AT_putative"/>
    <property type="match status" value="1"/>
</dbReference>
<keyword evidence="2" id="KW-0808">Transferase</keyword>
<dbReference type="PROSITE" id="PS00101">
    <property type="entry name" value="HEXAPEP_TRANSFERASES"/>
    <property type="match status" value="1"/>
</dbReference>
<feature type="site" description="Increases basicity of active site His" evidence="5">
    <location>
        <position position="160"/>
    </location>
</feature>
<reference evidence="6 7" key="1">
    <citation type="submission" date="2021-04" db="EMBL/GenBank/DDBJ databases">
        <title>novel species isolated from subtropical streams in China.</title>
        <authorList>
            <person name="Lu H."/>
        </authorList>
    </citation>
    <scope>NUCLEOTIDE SEQUENCE [LARGE SCALE GENOMIC DNA]</scope>
    <source>
        <strain evidence="6 7">BYS107W</strain>
    </source>
</reference>
<evidence type="ECO:0000313" key="7">
    <source>
        <dbReference type="Proteomes" id="UP000680158"/>
    </source>
</evidence>
<evidence type="ECO:0000256" key="1">
    <source>
        <dbReference type="ARBA" id="ARBA00007274"/>
    </source>
</evidence>
<gene>
    <name evidence="6" type="ORF">KDM92_13185</name>
</gene>
<keyword evidence="4" id="KW-0012">Acyltransferase</keyword>
<dbReference type="InterPro" id="IPR018357">
    <property type="entry name" value="Hexapep_transf_CS"/>
</dbReference>
<dbReference type="InterPro" id="IPR011004">
    <property type="entry name" value="Trimer_LpxA-like_sf"/>
</dbReference>
<evidence type="ECO:0000256" key="2">
    <source>
        <dbReference type="ARBA" id="ARBA00022679"/>
    </source>
</evidence>
<dbReference type="InterPro" id="IPR050179">
    <property type="entry name" value="Trans_hexapeptide_repeat"/>
</dbReference>
<keyword evidence="3" id="KW-0677">Repeat</keyword>
<dbReference type="Pfam" id="PF00132">
    <property type="entry name" value="Hexapep"/>
    <property type="match status" value="1"/>
</dbReference>
<evidence type="ECO:0000313" key="6">
    <source>
        <dbReference type="EMBL" id="MBR7747540.1"/>
    </source>
</evidence>
<protein>
    <submittedName>
        <fullName evidence="6">Acetyltransferase</fullName>
    </submittedName>
</protein>